<dbReference type="GO" id="GO:0016757">
    <property type="term" value="F:glycosyltransferase activity"/>
    <property type="evidence" value="ECO:0007669"/>
    <property type="project" value="InterPro"/>
</dbReference>
<dbReference type="EMBL" id="ABVL01000001">
    <property type="protein sequence ID" value="EDY21964.1"/>
    <property type="molecule type" value="Genomic_DNA"/>
</dbReference>
<accession>B4CTS6</accession>
<evidence type="ECO:0000256" key="1">
    <source>
        <dbReference type="ARBA" id="ARBA00022679"/>
    </source>
</evidence>
<dbReference type="RefSeq" id="WP_006977416.1">
    <property type="nucleotide sequence ID" value="NZ_ABVL01000001.1"/>
</dbReference>
<evidence type="ECO:0000313" key="3">
    <source>
        <dbReference type="EMBL" id="EDY21964.1"/>
    </source>
</evidence>
<name>B4CTS6_9BACT</name>
<gene>
    <name evidence="3" type="ORF">CfE428DRAFT_0089</name>
</gene>
<dbReference type="Gene3D" id="3.40.50.2000">
    <property type="entry name" value="Glycogen Phosphorylase B"/>
    <property type="match status" value="2"/>
</dbReference>
<dbReference type="GO" id="GO:0009103">
    <property type="term" value="P:lipopolysaccharide biosynthetic process"/>
    <property type="evidence" value="ECO:0007669"/>
    <property type="project" value="TreeGrafter"/>
</dbReference>
<dbReference type="PANTHER" id="PTHR46401">
    <property type="entry name" value="GLYCOSYLTRANSFERASE WBBK-RELATED"/>
    <property type="match status" value="1"/>
</dbReference>
<dbReference type="eggNOG" id="COG0438">
    <property type="taxonomic scope" value="Bacteria"/>
</dbReference>
<keyword evidence="4" id="KW-1185">Reference proteome</keyword>
<feature type="domain" description="Glycosyl transferase family 1" evidence="2">
    <location>
        <begin position="224"/>
        <end position="376"/>
    </location>
</feature>
<protein>
    <submittedName>
        <fullName evidence="3">Glycosyl transferase group 1</fullName>
    </submittedName>
</protein>
<dbReference type="SUPFAM" id="SSF53756">
    <property type="entry name" value="UDP-Glycosyltransferase/glycogen phosphorylase"/>
    <property type="match status" value="1"/>
</dbReference>
<dbReference type="Proteomes" id="UP000005824">
    <property type="component" value="Unassembled WGS sequence"/>
</dbReference>
<organism evidence="3 4">
    <name type="scientific">Chthoniobacter flavus Ellin428</name>
    <dbReference type="NCBI Taxonomy" id="497964"/>
    <lineage>
        <taxon>Bacteria</taxon>
        <taxon>Pseudomonadati</taxon>
        <taxon>Verrucomicrobiota</taxon>
        <taxon>Spartobacteria</taxon>
        <taxon>Chthoniobacterales</taxon>
        <taxon>Chthoniobacteraceae</taxon>
        <taxon>Chthoniobacter</taxon>
    </lineage>
</organism>
<dbReference type="STRING" id="497964.CfE428DRAFT_0089"/>
<evidence type="ECO:0000259" key="2">
    <source>
        <dbReference type="Pfam" id="PF00534"/>
    </source>
</evidence>
<dbReference type="InParanoid" id="B4CTS6"/>
<dbReference type="AlphaFoldDB" id="B4CTS6"/>
<sequence>MKLLVFAHTPPPHHGQSYMVQLMVEGLGGDCRQRPPGEPLPTDIECYHVNCRYSEGFEDIGSFRLGKMWLVIRYCLEAIWCRYRYDVHTFYYVPAPGKRAALYRDWVVMLLCRPFFHNIVHHWHAVGLGDWLRSDGTWIERWVTHRLLGRGAVGIAVAVPSMRDALWFRSQTAEIVPNGIPDPCPDFDEDLLPYRRARVEARAKLLRGQTLTAEESAAAGGEPEVFQVLYLAHCTRAKGLFDALEGIATANARLIREASPLHCRLVVAGAFLDAREEKEFQYRVCQPDLVDCVSYAGFVEAEKKHSLFFYSDCFCFPSYHESFGLVVAEAMAYGLPAIATSIPALEGILPPDYPGLVPAHAPQSIAQKLVEFLSIDLSRGLRDYFVSHYTQAQFLAALRTALKKAAGYTA</sequence>
<dbReference type="PANTHER" id="PTHR46401:SF2">
    <property type="entry name" value="GLYCOSYLTRANSFERASE WBBK-RELATED"/>
    <property type="match status" value="1"/>
</dbReference>
<dbReference type="Pfam" id="PF00534">
    <property type="entry name" value="Glycos_transf_1"/>
    <property type="match status" value="1"/>
</dbReference>
<comment type="caution">
    <text evidence="3">The sequence shown here is derived from an EMBL/GenBank/DDBJ whole genome shotgun (WGS) entry which is preliminary data.</text>
</comment>
<reference evidence="3 4" key="1">
    <citation type="journal article" date="2011" name="J. Bacteriol.">
        <title>Genome sequence of Chthoniobacter flavus Ellin428, an aerobic heterotrophic soil bacterium.</title>
        <authorList>
            <person name="Kant R."/>
            <person name="van Passel M.W."/>
            <person name="Palva A."/>
            <person name="Lucas S."/>
            <person name="Lapidus A."/>
            <person name="Glavina Del Rio T."/>
            <person name="Dalin E."/>
            <person name="Tice H."/>
            <person name="Bruce D."/>
            <person name="Goodwin L."/>
            <person name="Pitluck S."/>
            <person name="Larimer F.W."/>
            <person name="Land M.L."/>
            <person name="Hauser L."/>
            <person name="Sangwan P."/>
            <person name="de Vos W.M."/>
            <person name="Janssen P.H."/>
            <person name="Smidt H."/>
        </authorList>
    </citation>
    <scope>NUCLEOTIDE SEQUENCE [LARGE SCALE GENOMIC DNA]</scope>
    <source>
        <strain evidence="3 4">Ellin428</strain>
    </source>
</reference>
<proteinExistence type="predicted"/>
<keyword evidence="1 3" id="KW-0808">Transferase</keyword>
<dbReference type="InterPro" id="IPR001296">
    <property type="entry name" value="Glyco_trans_1"/>
</dbReference>
<dbReference type="CDD" id="cd03801">
    <property type="entry name" value="GT4_PimA-like"/>
    <property type="match status" value="1"/>
</dbReference>
<evidence type="ECO:0000313" key="4">
    <source>
        <dbReference type="Proteomes" id="UP000005824"/>
    </source>
</evidence>